<gene>
    <name evidence="2" type="ORF">MFFC18_23580</name>
</gene>
<name>A0A5B9P857_9BACT</name>
<organism evidence="2 3">
    <name type="scientific">Mariniblastus fucicola</name>
    <dbReference type="NCBI Taxonomy" id="980251"/>
    <lineage>
        <taxon>Bacteria</taxon>
        <taxon>Pseudomonadati</taxon>
        <taxon>Planctomycetota</taxon>
        <taxon>Planctomycetia</taxon>
        <taxon>Pirellulales</taxon>
        <taxon>Pirellulaceae</taxon>
        <taxon>Mariniblastus</taxon>
    </lineage>
</organism>
<dbReference type="InterPro" id="IPR019903">
    <property type="entry name" value="RIC_family"/>
</dbReference>
<dbReference type="AlphaFoldDB" id="A0A5B9P857"/>
<dbReference type="KEGG" id="mff:MFFC18_23580"/>
<dbReference type="EMBL" id="CP042912">
    <property type="protein sequence ID" value="QEG22478.1"/>
    <property type="molecule type" value="Genomic_DNA"/>
</dbReference>
<evidence type="ECO:0000313" key="2">
    <source>
        <dbReference type="EMBL" id="QEG22478.1"/>
    </source>
</evidence>
<evidence type="ECO:0000259" key="1">
    <source>
        <dbReference type="PROSITE" id="PS51819"/>
    </source>
</evidence>
<feature type="domain" description="VOC" evidence="1">
    <location>
        <begin position="5"/>
        <end position="117"/>
    </location>
</feature>
<dbReference type="SUPFAM" id="SSF54593">
    <property type="entry name" value="Glyoxalase/Bleomycin resistance protein/Dihydroxybiphenyl dioxygenase"/>
    <property type="match status" value="1"/>
</dbReference>
<dbReference type="RefSeq" id="WP_238381352.1">
    <property type="nucleotide sequence ID" value="NZ_CP042912.1"/>
</dbReference>
<evidence type="ECO:0000313" key="3">
    <source>
        <dbReference type="Proteomes" id="UP000322214"/>
    </source>
</evidence>
<keyword evidence="3" id="KW-1185">Reference proteome</keyword>
<dbReference type="Proteomes" id="UP000322214">
    <property type="component" value="Chromosome"/>
</dbReference>
<sequence length="192" mass="21929">MLEARRTNTILYCERWLETVLFYREAIGLPASFENDWFVEFKIADSSFLSIANAARATIEHVQGQGVTLSWQVENLPQIKRQLDSREIQTAGIKPRWNSNVLYFHDPEGHRIELWEPFPECCNLDASINCDLATSVPDWLIEYPILLALFQKMGIDYCCGGKSLETACLKQGLDPTDVLQQASDSIRTLRKS</sequence>
<dbReference type="InterPro" id="IPR029068">
    <property type="entry name" value="Glyas_Bleomycin-R_OHBP_Dase"/>
</dbReference>
<dbReference type="Pfam" id="PF04405">
    <property type="entry name" value="ScdA_N"/>
    <property type="match status" value="1"/>
</dbReference>
<dbReference type="InterPro" id="IPR037523">
    <property type="entry name" value="VOC_core"/>
</dbReference>
<protein>
    <submittedName>
        <fullName evidence="2">Glyoxalase-like domain protein</fullName>
    </submittedName>
</protein>
<dbReference type="Gene3D" id="3.10.180.10">
    <property type="entry name" value="2,3-Dihydroxybiphenyl 1,2-Dioxygenase, domain 1"/>
    <property type="match status" value="1"/>
</dbReference>
<reference evidence="2 3" key="1">
    <citation type="submission" date="2019-08" db="EMBL/GenBank/DDBJ databases">
        <title>Deep-cultivation of Planctomycetes and their phenomic and genomic characterization uncovers novel biology.</title>
        <authorList>
            <person name="Wiegand S."/>
            <person name="Jogler M."/>
            <person name="Boedeker C."/>
            <person name="Pinto D."/>
            <person name="Vollmers J."/>
            <person name="Rivas-Marin E."/>
            <person name="Kohn T."/>
            <person name="Peeters S.H."/>
            <person name="Heuer A."/>
            <person name="Rast P."/>
            <person name="Oberbeckmann S."/>
            <person name="Bunk B."/>
            <person name="Jeske O."/>
            <person name="Meyerdierks A."/>
            <person name="Storesund J.E."/>
            <person name="Kallscheuer N."/>
            <person name="Luecker S."/>
            <person name="Lage O.M."/>
            <person name="Pohl T."/>
            <person name="Merkel B.J."/>
            <person name="Hornburger P."/>
            <person name="Mueller R.-W."/>
            <person name="Bruemmer F."/>
            <person name="Labrenz M."/>
            <person name="Spormann A.M."/>
            <person name="Op den Camp H."/>
            <person name="Overmann J."/>
            <person name="Amann R."/>
            <person name="Jetten M.S.M."/>
            <person name="Mascher T."/>
            <person name="Medema M.H."/>
            <person name="Devos D.P."/>
            <person name="Kaster A.-K."/>
            <person name="Ovreas L."/>
            <person name="Rohde M."/>
            <person name="Galperin M.Y."/>
            <person name="Jogler C."/>
        </authorList>
    </citation>
    <scope>NUCLEOTIDE SEQUENCE [LARGE SCALE GENOMIC DNA]</scope>
    <source>
        <strain evidence="2 3">FC18</strain>
    </source>
</reference>
<accession>A0A5B9P857</accession>
<dbReference type="PROSITE" id="PS51819">
    <property type="entry name" value="VOC"/>
    <property type="match status" value="1"/>
</dbReference>
<proteinExistence type="predicted"/>